<feature type="transmembrane region" description="Helical" evidence="1">
    <location>
        <begin position="68"/>
        <end position="90"/>
    </location>
</feature>
<name>K6VTZ9_9MICO</name>
<evidence type="ECO:0000313" key="3">
    <source>
        <dbReference type="Proteomes" id="UP000008495"/>
    </source>
</evidence>
<dbReference type="Proteomes" id="UP000008495">
    <property type="component" value="Unassembled WGS sequence"/>
</dbReference>
<dbReference type="EMBL" id="BAGZ01000017">
    <property type="protein sequence ID" value="GAB78820.1"/>
    <property type="molecule type" value="Genomic_DNA"/>
</dbReference>
<keyword evidence="1" id="KW-1133">Transmembrane helix</keyword>
<comment type="caution">
    <text evidence="2">The sequence shown here is derived from an EMBL/GenBank/DDBJ whole genome shotgun (WGS) entry which is preliminary data.</text>
</comment>
<gene>
    <name evidence="2" type="ORF">AUCHE_17_00310</name>
</gene>
<keyword evidence="1" id="KW-0472">Membrane</keyword>
<protein>
    <submittedName>
        <fullName evidence="2">Uncharacterized protein</fullName>
    </submittedName>
</protein>
<proteinExistence type="predicted"/>
<sequence length="135" mass="15380">MMSARKRKVVRSQATRQELIWVIGSVTSFVLVISLAFVYESVLLTAQPDVLSTCFTDPRPEWLFFWRWTFNVAAILWAVNLGALLIYIFIVRTSLMPRVFFVLLLIGIPSVGFHGFVVNKGDGNSYEKKCIVSPY</sequence>
<reference evidence="2 3" key="1">
    <citation type="submission" date="2012-08" db="EMBL/GenBank/DDBJ databases">
        <title>Whole genome shotgun sequence of Austwickia chelonae NBRC 105200.</title>
        <authorList>
            <person name="Yoshida I."/>
            <person name="Hosoyama A."/>
            <person name="Tsuchikane K."/>
            <person name="Katsumata H."/>
            <person name="Ando Y."/>
            <person name="Ohji S."/>
            <person name="Hamada M."/>
            <person name="Tamura T."/>
            <person name="Yamazoe A."/>
            <person name="Yamazaki S."/>
            <person name="Fujita N."/>
        </authorList>
    </citation>
    <scope>NUCLEOTIDE SEQUENCE [LARGE SCALE GENOMIC DNA]</scope>
    <source>
        <strain evidence="2 3">NBRC 105200</strain>
    </source>
</reference>
<dbReference type="AlphaFoldDB" id="K6VTZ9"/>
<evidence type="ECO:0000313" key="2">
    <source>
        <dbReference type="EMBL" id="GAB78820.1"/>
    </source>
</evidence>
<keyword evidence="3" id="KW-1185">Reference proteome</keyword>
<keyword evidence="1" id="KW-0812">Transmembrane</keyword>
<organism evidence="2 3">
    <name type="scientific">Austwickia chelonae NBRC 105200</name>
    <dbReference type="NCBI Taxonomy" id="1184607"/>
    <lineage>
        <taxon>Bacteria</taxon>
        <taxon>Bacillati</taxon>
        <taxon>Actinomycetota</taxon>
        <taxon>Actinomycetes</taxon>
        <taxon>Micrococcales</taxon>
        <taxon>Dermatophilaceae</taxon>
        <taxon>Austwickia</taxon>
    </lineage>
</organism>
<dbReference type="RefSeq" id="WP_006503577.1">
    <property type="nucleotide sequence ID" value="NZ_BAGZ01000017.1"/>
</dbReference>
<feature type="transmembrane region" description="Helical" evidence="1">
    <location>
        <begin position="99"/>
        <end position="118"/>
    </location>
</feature>
<accession>K6VTZ9</accession>
<feature type="transmembrane region" description="Helical" evidence="1">
    <location>
        <begin position="20"/>
        <end position="39"/>
    </location>
</feature>
<evidence type="ECO:0000256" key="1">
    <source>
        <dbReference type="SAM" id="Phobius"/>
    </source>
</evidence>